<dbReference type="Proteomes" id="UP000309389">
    <property type="component" value="Unassembled WGS sequence"/>
</dbReference>
<evidence type="ECO:0000256" key="1">
    <source>
        <dbReference type="SAM" id="MobiDB-lite"/>
    </source>
</evidence>
<dbReference type="AlphaFoldDB" id="A0A4T3F375"/>
<name>A0A4T3F375_9SPHN</name>
<organism evidence="3 4">
    <name type="scientific">Alteraurantiacibacter aquimixticola</name>
    <dbReference type="NCBI Taxonomy" id="2489173"/>
    <lineage>
        <taxon>Bacteria</taxon>
        <taxon>Pseudomonadati</taxon>
        <taxon>Pseudomonadota</taxon>
        <taxon>Alphaproteobacteria</taxon>
        <taxon>Sphingomonadales</taxon>
        <taxon>Erythrobacteraceae</taxon>
        <taxon>Alteraurantiacibacter</taxon>
    </lineage>
</organism>
<keyword evidence="4" id="KW-1185">Reference proteome</keyword>
<evidence type="ECO:0000313" key="4">
    <source>
        <dbReference type="Proteomes" id="UP000309389"/>
    </source>
</evidence>
<comment type="caution">
    <text evidence="3">The sequence shown here is derived from an EMBL/GenBank/DDBJ whole genome shotgun (WGS) entry which is preliminary data.</text>
</comment>
<evidence type="ECO:0000259" key="2">
    <source>
        <dbReference type="Pfam" id="PF07238"/>
    </source>
</evidence>
<evidence type="ECO:0000313" key="3">
    <source>
        <dbReference type="EMBL" id="TIX49090.1"/>
    </source>
</evidence>
<dbReference type="InterPro" id="IPR009875">
    <property type="entry name" value="PilZ_domain"/>
</dbReference>
<protein>
    <submittedName>
        <fullName evidence="3">PilZ domain-containing protein</fullName>
    </submittedName>
</protein>
<reference evidence="3 4" key="1">
    <citation type="submission" date="2019-04" db="EMBL/GenBank/DDBJ databases">
        <title>Altererythrobacter aquimixticola sp. nov., isolated from sediment of junction between the ocean and a freshwater spring.</title>
        <authorList>
            <person name="Yoon J.-H."/>
        </authorList>
    </citation>
    <scope>NUCLEOTIDE SEQUENCE [LARGE SCALE GENOMIC DNA]</scope>
    <source>
        <strain evidence="3 4">SSKS-13</strain>
    </source>
</reference>
<dbReference type="Gene3D" id="2.40.10.220">
    <property type="entry name" value="predicted glycosyltransferase like domains"/>
    <property type="match status" value="1"/>
</dbReference>
<dbReference type="SUPFAM" id="SSF141371">
    <property type="entry name" value="PilZ domain-like"/>
    <property type="match status" value="2"/>
</dbReference>
<dbReference type="EMBL" id="SSHH01000004">
    <property type="protein sequence ID" value="TIX49090.1"/>
    <property type="molecule type" value="Genomic_DNA"/>
</dbReference>
<accession>A0A4T3F375</accession>
<dbReference type="Pfam" id="PF07238">
    <property type="entry name" value="PilZ"/>
    <property type="match status" value="2"/>
</dbReference>
<feature type="region of interest" description="Disordered" evidence="1">
    <location>
        <begin position="282"/>
        <end position="342"/>
    </location>
</feature>
<proteinExistence type="predicted"/>
<feature type="domain" description="PilZ" evidence="2">
    <location>
        <begin position="49"/>
        <end position="129"/>
    </location>
</feature>
<dbReference type="GO" id="GO:0035438">
    <property type="term" value="F:cyclic-di-GMP binding"/>
    <property type="evidence" value="ECO:0007669"/>
    <property type="project" value="InterPro"/>
</dbReference>
<dbReference type="OrthoDB" id="9794070at2"/>
<sequence>MHRLRKALSEGTVPVLEDPTATKDVARRQGNGTLCGTTIHRAVRRQYHQRNEERYPTEDLTATASWRRETSELRVINLSSNGLQVETGRQAEIGEAIEVALGECDPVESSVRWIKDDRIGLEFTAETRLLTEAGVVEYVLENISEILSSSGEPVDRRVGVERRGRAMRHGLAWLGAFTAKGETAAVLLRNISQTGAMLHLDDPIELAKGDACTLDLGEAGMLSATVKWSAGEEIGVKFDEEFDIAQLVNHAAADVGLLTGEEEEAVVDPRSAYAPTIDQVLQKKPWQSSGQPCRRDVTPDGAGDDGEARIGPPSLRELYDTMYPNGRPDASPLGEQPGSLEA</sequence>
<feature type="domain" description="PilZ" evidence="2">
    <location>
        <begin position="180"/>
        <end position="246"/>
    </location>
</feature>
<dbReference type="RefSeq" id="WP_136694664.1">
    <property type="nucleotide sequence ID" value="NZ_SSHH01000004.1"/>
</dbReference>
<gene>
    <name evidence="3" type="ORF">E5222_15310</name>
</gene>